<protein>
    <submittedName>
        <fullName evidence="2">Uncharacterized protein</fullName>
    </submittedName>
</protein>
<proteinExistence type="predicted"/>
<sequence length="681" mass="76459">MIDNEVSFTSLCYITVDYEGRIWLNRLADVEDDILHTPFKSERTDNYFENRDRLYRNDGPTALGTVGIWEWTAIPNRDNPTIDYVQSHYVKDYSPVRVVVLMAKSLDEVVEQLQNGTARTQAYFCDTLFCYEPKWGQFAGVLCRANEFNISDRCAKLSETVYSLPSYTISSGDIYNWDDRNLRFLKTLQAGEPSGYVSIGNTNEVIRTLILERTTWPLFKECIGATKAEWKHCKLLLEKICGESLYDAIVQKLNCTLDQAKQAVDDFVNRADVLIKVGDIDVNVLAEIAKNHDELRELCEKAVSVEWHNSHAAEIAKAEAEVSEMEETISIAKKQHSKILAEIATKQGELDQLLAEIAQYESIGKETLVAVRQKIADAQKDMAGFIADISVFLPQSNATLPYGNPPASWQYSGTSGQYSDEDIELAESWRNEYDAIYQNLSCALGIEPDFCSMLTAFLYATHINNVPTLIAGPGGQDIAEVLSISMYANGAGQLTLGDECDLSIVERISEADDSIVSVQNMFGKGWTDALPQKFTRLKKQIIWTHPYVEDMLIEPKGLYNYMLPVLSECFIGSLPALETWPSKRTEKFQPYVSEEKQSLRISAFKRLGLSKLLLGQLTRVLSDAKCILENPAKDKDLELLFGVLPLCVLTGRLDVLKDVIEGESGISSSVKAEVARYIEEE</sequence>
<reference evidence="2" key="1">
    <citation type="submission" date="2020-09" db="EMBL/GenBank/DDBJ databases">
        <title>New species isolated from human feces.</title>
        <authorList>
            <person name="Kitahara M."/>
            <person name="Shigeno Y."/>
            <person name="Shime M."/>
            <person name="Matsumoto Y."/>
            <person name="Nakamura S."/>
            <person name="Motooka D."/>
            <person name="Fukuoka S."/>
            <person name="Nishikawa H."/>
            <person name="Benno Y."/>
        </authorList>
    </citation>
    <scope>NUCLEOTIDE SEQUENCE</scope>
    <source>
        <strain evidence="2">MM50</strain>
    </source>
</reference>
<keyword evidence="1" id="KW-0175">Coiled coil</keyword>
<dbReference type="EMBL" id="AP023418">
    <property type="protein sequence ID" value="BCK80616.1"/>
    <property type="molecule type" value="Genomic_DNA"/>
</dbReference>
<dbReference type="RefSeq" id="WP_213541535.1">
    <property type="nucleotide sequence ID" value="NZ_AP023418.1"/>
</dbReference>
<dbReference type="Proteomes" id="UP000681035">
    <property type="component" value="Chromosome"/>
</dbReference>
<dbReference type="AlphaFoldDB" id="A0A810Q4I4"/>
<keyword evidence="3" id="KW-1185">Reference proteome</keyword>
<feature type="coiled-coil region" evidence="1">
    <location>
        <begin position="308"/>
        <end position="363"/>
    </location>
</feature>
<evidence type="ECO:0000313" key="3">
    <source>
        <dbReference type="Proteomes" id="UP000681035"/>
    </source>
</evidence>
<evidence type="ECO:0000256" key="1">
    <source>
        <dbReference type="SAM" id="Coils"/>
    </source>
</evidence>
<evidence type="ECO:0000313" key="2">
    <source>
        <dbReference type="EMBL" id="BCK80616.1"/>
    </source>
</evidence>
<dbReference type="KEGG" id="vcop:MM50RIKEN_03790"/>
<name>A0A810Q4I4_9FIRM</name>
<accession>A0A810Q4I4</accession>
<gene>
    <name evidence="2" type="ORF">MM50RIKEN_03790</name>
</gene>
<organism evidence="2 3">
    <name type="scientific">Vescimonas coprocola</name>
    <dbReference type="NCBI Taxonomy" id="2714355"/>
    <lineage>
        <taxon>Bacteria</taxon>
        <taxon>Bacillati</taxon>
        <taxon>Bacillota</taxon>
        <taxon>Clostridia</taxon>
        <taxon>Eubacteriales</taxon>
        <taxon>Oscillospiraceae</taxon>
        <taxon>Vescimonas</taxon>
    </lineage>
</organism>